<name>A0A0G4IF08_9ALVE</name>
<dbReference type="PRINTS" id="PR01415">
    <property type="entry name" value="ANKYRIN"/>
</dbReference>
<dbReference type="SMART" id="SM00248">
    <property type="entry name" value="ANK"/>
    <property type="match status" value="8"/>
</dbReference>
<feature type="compositionally biased region" description="Acidic residues" evidence="4">
    <location>
        <begin position="475"/>
        <end position="496"/>
    </location>
</feature>
<protein>
    <submittedName>
        <fullName evidence="5">Uncharacterized protein</fullName>
    </submittedName>
</protein>
<dbReference type="EMBL" id="CDMZ01005918">
    <property type="protein sequence ID" value="CEM55857.1"/>
    <property type="molecule type" value="Genomic_DNA"/>
</dbReference>
<proteinExistence type="predicted"/>
<feature type="repeat" description="ANK" evidence="3">
    <location>
        <begin position="235"/>
        <end position="263"/>
    </location>
</feature>
<feature type="repeat" description="ANK" evidence="3">
    <location>
        <begin position="198"/>
        <end position="230"/>
    </location>
</feature>
<dbReference type="PANTHER" id="PTHR24134:SF9">
    <property type="entry name" value="ANKYRIN REPEAT AND SOCS BOX PROTEIN 8"/>
    <property type="match status" value="1"/>
</dbReference>
<feature type="compositionally biased region" description="Basic and acidic residues" evidence="4">
    <location>
        <begin position="450"/>
        <end position="459"/>
    </location>
</feature>
<evidence type="ECO:0000256" key="2">
    <source>
        <dbReference type="ARBA" id="ARBA00023043"/>
    </source>
</evidence>
<dbReference type="InterPro" id="IPR036770">
    <property type="entry name" value="Ankyrin_rpt-contain_sf"/>
</dbReference>
<keyword evidence="1" id="KW-0677">Repeat</keyword>
<organism evidence="5">
    <name type="scientific">Chromera velia CCMP2878</name>
    <dbReference type="NCBI Taxonomy" id="1169474"/>
    <lineage>
        <taxon>Eukaryota</taxon>
        <taxon>Sar</taxon>
        <taxon>Alveolata</taxon>
        <taxon>Colpodellida</taxon>
        <taxon>Chromeraceae</taxon>
        <taxon>Chromera</taxon>
    </lineage>
</organism>
<dbReference type="PANTHER" id="PTHR24134">
    <property type="entry name" value="ANKYRIN REPEAT-CONTAINING PROTEIN DDB_G0279043"/>
    <property type="match status" value="1"/>
</dbReference>
<dbReference type="VEuPathDB" id="CryptoDB:Cvel_13896"/>
<evidence type="ECO:0000256" key="3">
    <source>
        <dbReference type="PROSITE-ProRule" id="PRU00023"/>
    </source>
</evidence>
<dbReference type="Gene3D" id="1.25.40.20">
    <property type="entry name" value="Ankyrin repeat-containing domain"/>
    <property type="match status" value="3"/>
</dbReference>
<evidence type="ECO:0000256" key="1">
    <source>
        <dbReference type="ARBA" id="ARBA00022737"/>
    </source>
</evidence>
<gene>
    <name evidence="5" type="ORF">Cvel_13896</name>
</gene>
<sequence length="496" mass="53739">MQRSAATIAPIIKELDVLEGDLLEAVALVRQTKQVLGSLKFPPSTDPERQSSPFESPLGVYPGEPLVVPPSQEAAALSRARQAVQETKKSLRAQLAEITRWNYFFDISKLVDIGIGSLVQSFQAVTPEMLCAALDVFFTTGERDDLVVLLKAGADLNGRVEPGGETALMKAVCHGSMEAVRMLVGFGAGLDVRKADVTRYSALHLAIYNRKPEIARFLVFRGADVNARVLFVGRPLFGAAYEGPVELVDLILTRGADLHAKNGYAQSALHCAARAEPANGGKEIAELLLDRGAEIDGRDNKGETPLNHTTGLSLHSDDSHTLRDHADVAEVLISRGADVNARREDGEPCLHGAAAYGSIRVVTLLLDRGADLHATDQQGNTALHQLARHPRVKVLDTLRLNGPQILPPEFEATMGMILEKRVEIARLLVSRGIDTNAVNNAGQTARQLAREQLQREDPLRAYLRGVTGDDGHSDTEEEDEDDDELENGEEGEEGGE</sequence>
<dbReference type="PROSITE" id="PS50088">
    <property type="entry name" value="ANK_REPEAT"/>
    <property type="match status" value="5"/>
</dbReference>
<evidence type="ECO:0000256" key="4">
    <source>
        <dbReference type="SAM" id="MobiDB-lite"/>
    </source>
</evidence>
<feature type="repeat" description="ANK" evidence="3">
    <location>
        <begin position="163"/>
        <end position="195"/>
    </location>
</feature>
<feature type="repeat" description="ANK" evidence="3">
    <location>
        <begin position="264"/>
        <end position="300"/>
    </location>
</feature>
<accession>A0A0G4IF08</accession>
<dbReference type="PhylomeDB" id="A0A0G4IF08"/>
<reference evidence="5" key="1">
    <citation type="submission" date="2014-11" db="EMBL/GenBank/DDBJ databases">
        <authorList>
            <person name="Otto D Thomas"/>
            <person name="Naeem Raeece"/>
        </authorList>
    </citation>
    <scope>NUCLEOTIDE SEQUENCE</scope>
</reference>
<feature type="region of interest" description="Disordered" evidence="4">
    <location>
        <begin position="450"/>
        <end position="496"/>
    </location>
</feature>
<keyword evidence="2 3" id="KW-0040">ANK repeat</keyword>
<evidence type="ECO:0000313" key="5">
    <source>
        <dbReference type="EMBL" id="CEM55857.1"/>
    </source>
</evidence>
<dbReference type="PROSITE" id="PS50297">
    <property type="entry name" value="ANK_REP_REGION"/>
    <property type="match status" value="4"/>
</dbReference>
<dbReference type="SUPFAM" id="SSF48403">
    <property type="entry name" value="Ankyrin repeat"/>
    <property type="match status" value="1"/>
</dbReference>
<feature type="region of interest" description="Disordered" evidence="4">
    <location>
        <begin position="296"/>
        <end position="319"/>
    </location>
</feature>
<dbReference type="AlphaFoldDB" id="A0A0G4IF08"/>
<dbReference type="InterPro" id="IPR002110">
    <property type="entry name" value="Ankyrin_rpt"/>
</dbReference>
<feature type="repeat" description="ANK" evidence="3">
    <location>
        <begin position="345"/>
        <end position="377"/>
    </location>
</feature>
<dbReference type="Pfam" id="PF12796">
    <property type="entry name" value="Ank_2"/>
    <property type="match status" value="3"/>
</dbReference>